<accession>A0A0D9W7H4</accession>
<dbReference type="Gramene" id="LPERR04G15930.2">
    <property type="protein sequence ID" value="LPERR04G15930.2"/>
    <property type="gene ID" value="LPERR04G15930"/>
</dbReference>
<feature type="compositionally biased region" description="Basic residues" evidence="1">
    <location>
        <begin position="1"/>
        <end position="11"/>
    </location>
</feature>
<keyword evidence="3" id="KW-1185">Reference proteome</keyword>
<evidence type="ECO:0000313" key="3">
    <source>
        <dbReference type="Proteomes" id="UP000032180"/>
    </source>
</evidence>
<dbReference type="EnsemblPlants" id="LPERR04G15930.2">
    <property type="protein sequence ID" value="LPERR04G15930.2"/>
    <property type="gene ID" value="LPERR04G15930"/>
</dbReference>
<protein>
    <submittedName>
        <fullName evidence="2">Uncharacterized protein</fullName>
    </submittedName>
</protein>
<reference evidence="2 3" key="2">
    <citation type="submission" date="2013-12" db="EMBL/GenBank/DDBJ databases">
        <authorList>
            <person name="Yu Y."/>
            <person name="Lee S."/>
            <person name="de Baynast K."/>
            <person name="Wissotski M."/>
            <person name="Liu L."/>
            <person name="Talag J."/>
            <person name="Goicoechea J."/>
            <person name="Angelova A."/>
            <person name="Jetty R."/>
            <person name="Kudrna D."/>
            <person name="Golser W."/>
            <person name="Rivera L."/>
            <person name="Zhang J."/>
            <person name="Wing R."/>
        </authorList>
    </citation>
    <scope>NUCLEOTIDE SEQUENCE</scope>
</reference>
<feature type="region of interest" description="Disordered" evidence="1">
    <location>
        <begin position="1"/>
        <end position="59"/>
    </location>
</feature>
<organism evidence="2 3">
    <name type="scientific">Leersia perrieri</name>
    <dbReference type="NCBI Taxonomy" id="77586"/>
    <lineage>
        <taxon>Eukaryota</taxon>
        <taxon>Viridiplantae</taxon>
        <taxon>Streptophyta</taxon>
        <taxon>Embryophyta</taxon>
        <taxon>Tracheophyta</taxon>
        <taxon>Spermatophyta</taxon>
        <taxon>Magnoliopsida</taxon>
        <taxon>Liliopsida</taxon>
        <taxon>Poales</taxon>
        <taxon>Poaceae</taxon>
        <taxon>BOP clade</taxon>
        <taxon>Oryzoideae</taxon>
        <taxon>Oryzeae</taxon>
        <taxon>Oryzinae</taxon>
        <taxon>Leersia</taxon>
    </lineage>
</organism>
<dbReference type="EnsemblPlants" id="LPERR04G15930.3">
    <property type="protein sequence ID" value="LPERR04G15930.3"/>
    <property type="gene ID" value="LPERR04G15930"/>
</dbReference>
<name>A0A0D9W7H4_9ORYZ</name>
<sequence length="123" mass="13852">MLPCRHVRPRHPVAAAERGELRGQQEQQHRHKQRHGYWQQSGAGVSHGNSDNDDMWGEEGIERRGRRRCVCKDGSTRARERVMGKKQPAAAEARSGVFVGIWGEARAVAHVCLLRCVAFLAFV</sequence>
<feature type="compositionally biased region" description="Polar residues" evidence="1">
    <location>
        <begin position="38"/>
        <end position="49"/>
    </location>
</feature>
<reference evidence="2" key="3">
    <citation type="submission" date="2015-04" db="UniProtKB">
        <authorList>
            <consortium name="EnsemblPlants"/>
        </authorList>
    </citation>
    <scope>IDENTIFICATION</scope>
</reference>
<reference evidence="2 3" key="1">
    <citation type="submission" date="2012-08" db="EMBL/GenBank/DDBJ databases">
        <title>Oryza genome evolution.</title>
        <authorList>
            <person name="Wing R.A."/>
        </authorList>
    </citation>
    <scope>NUCLEOTIDE SEQUENCE</scope>
</reference>
<dbReference type="Proteomes" id="UP000032180">
    <property type="component" value="Chromosome 4"/>
</dbReference>
<dbReference type="HOGENOM" id="CLU_2018501_0_0_1"/>
<dbReference type="Gramene" id="LPERR04G15930.4">
    <property type="protein sequence ID" value="LPERR04G15930.4"/>
    <property type="gene ID" value="LPERR04G15930"/>
</dbReference>
<evidence type="ECO:0000313" key="2">
    <source>
        <dbReference type="EnsemblPlants" id="LPERR04G15930.4"/>
    </source>
</evidence>
<proteinExistence type="predicted"/>
<dbReference type="EnsemblPlants" id="LPERR04G15930.4">
    <property type="protein sequence ID" value="LPERR04G15930.4"/>
    <property type="gene ID" value="LPERR04G15930"/>
</dbReference>
<dbReference type="AlphaFoldDB" id="A0A0D9W7H4"/>
<dbReference type="Gramene" id="LPERR04G15930.3">
    <property type="protein sequence ID" value="LPERR04G15930.3"/>
    <property type="gene ID" value="LPERR04G15930"/>
</dbReference>
<evidence type="ECO:0000256" key="1">
    <source>
        <dbReference type="SAM" id="MobiDB-lite"/>
    </source>
</evidence>